<keyword evidence="4" id="KW-1185">Reference proteome</keyword>
<dbReference type="EMBL" id="BT068786">
    <property type="protein sequence ID" value="ACN35683.1"/>
    <property type="molecule type" value="mRNA"/>
</dbReference>
<dbReference type="Proteomes" id="UP000007305">
    <property type="component" value="Chromosome 2"/>
</dbReference>
<name>C0PKG7_MAIZE</name>
<evidence type="ECO:0000313" key="3">
    <source>
        <dbReference type="EnsemblPlants" id="Zm00001eb111500_P001"/>
    </source>
</evidence>
<reference evidence="4" key="3">
    <citation type="submission" date="2015-12" db="EMBL/GenBank/DDBJ databases">
        <title>Update maize B73 reference genome by single molecule sequencing technologies.</title>
        <authorList>
            <consortium name="Maize Genome Sequencing Project"/>
            <person name="Ware D."/>
        </authorList>
    </citation>
    <scope>NUCLEOTIDE SEQUENCE [LARGE SCALE GENOMIC DNA]</scope>
    <source>
        <strain evidence="4">cv. B73</strain>
    </source>
</reference>
<dbReference type="EnsemblPlants" id="Zm00001eb111500_T002">
    <property type="protein sequence ID" value="Zm00001eb111500_P002"/>
    <property type="gene ID" value="Zm00001eb111500"/>
</dbReference>
<dbReference type="AlphaFoldDB" id="C0PKG7"/>
<reference evidence="3" key="4">
    <citation type="submission" date="2019-07" db="EMBL/GenBank/DDBJ databases">
        <authorList>
            <person name="Seetharam A."/>
            <person name="Woodhouse M."/>
            <person name="Cannon E."/>
        </authorList>
    </citation>
    <scope>NUCLEOTIDE SEQUENCE [LARGE SCALE GENOMIC DNA]</scope>
    <source>
        <strain evidence="3">cv. B73</strain>
    </source>
</reference>
<reference evidence="2" key="1">
    <citation type="journal article" date="2009" name="PLoS Genet.">
        <title>Sequencing, mapping, and analysis of 27,455 maize full-length cDNAs.</title>
        <authorList>
            <person name="Soderlund C."/>
            <person name="Descour A."/>
            <person name="Kudrna D."/>
            <person name="Bomhoff M."/>
            <person name="Boyd L."/>
            <person name="Currie J."/>
            <person name="Angelova A."/>
            <person name="Collura K."/>
            <person name="Wissotski M."/>
            <person name="Ashley E."/>
            <person name="Morrow D."/>
            <person name="Fernandes J."/>
            <person name="Walbot V."/>
            <person name="Yu Y."/>
        </authorList>
    </citation>
    <scope>NUCLEOTIDE SEQUENCE</scope>
    <source>
        <strain evidence="2">B73</strain>
    </source>
</reference>
<dbReference type="Gramene" id="Zm00001eb111500_T002">
    <property type="protein sequence ID" value="Zm00001eb111500_P002"/>
    <property type="gene ID" value="Zm00001eb111500"/>
</dbReference>
<evidence type="ECO:0000313" key="4">
    <source>
        <dbReference type="Proteomes" id="UP000007305"/>
    </source>
</evidence>
<evidence type="ECO:0000256" key="1">
    <source>
        <dbReference type="SAM" id="MobiDB-lite"/>
    </source>
</evidence>
<sequence>MTQRGGGHAHGRLKQLGPEQRGVGAVVLHHLHHGHGVGEPNHAHFGHDAALLPLHAHAPLPFLPHAVPSLPPGRLHAAQHARGGLAHEHPLLAPPAQEQRRQVAPGGEAQDVERGRLPARVVLVRRRPDPRFFVFISSAAVHQASHLLVAGAVPEPGVRHDAVRVSARRRVRVQHAPQQVAQRGREPRGAPEPARVDLAVHVHQARVVEGQVPGRQHEQHDAAGPDVHLRRVVLVPLPRQDLRRHVRRGAARRVPEEVPAGAGHCAEPEVGHLQRAGPVQQEVLGLDVAVAHAARVAVAHGAHQLPEIVPRQVLRHAARRVHEREQLAAGGEVENEVNLCARRQNLVEPHHVAVPQAPEDACFPLDGHGPVAGGARVGERLDGHGPAGAQVPRQVHLGGRAAAQEAAELVPPKEHGPGGGCDGAGGGRHRGGGVCSAGAVVMVGRDGVIFTYHLTGR</sequence>
<reference evidence="2" key="2">
    <citation type="submission" date="2012-06" db="EMBL/GenBank/DDBJ databases">
        <authorList>
            <person name="Yu Y."/>
            <person name="Currie J."/>
            <person name="Lomeli R."/>
            <person name="Angelova A."/>
            <person name="Collura K."/>
            <person name="Wissotski M."/>
            <person name="Campos D."/>
            <person name="Kudrna D."/>
            <person name="Golser W."/>
            <person name="Ashely E."/>
            <person name="Descour A."/>
            <person name="Fernandes J."/>
            <person name="Soderlund C."/>
            <person name="Walbot V."/>
        </authorList>
    </citation>
    <scope>NUCLEOTIDE SEQUENCE</scope>
    <source>
        <strain evidence="2">B73</strain>
    </source>
</reference>
<dbReference type="Gramene" id="Zm00001eb111500_T001">
    <property type="protein sequence ID" value="Zm00001eb111500_P001"/>
    <property type="gene ID" value="Zm00001eb111500"/>
</dbReference>
<proteinExistence type="evidence at transcript level"/>
<feature type="region of interest" description="Disordered" evidence="1">
    <location>
        <begin position="171"/>
        <end position="191"/>
    </location>
</feature>
<organism evidence="2">
    <name type="scientific">Zea mays</name>
    <name type="common">Maize</name>
    <dbReference type="NCBI Taxonomy" id="4577"/>
    <lineage>
        <taxon>Eukaryota</taxon>
        <taxon>Viridiplantae</taxon>
        <taxon>Streptophyta</taxon>
        <taxon>Embryophyta</taxon>
        <taxon>Tracheophyta</taxon>
        <taxon>Spermatophyta</taxon>
        <taxon>Magnoliopsida</taxon>
        <taxon>Liliopsida</taxon>
        <taxon>Poales</taxon>
        <taxon>Poaceae</taxon>
        <taxon>PACMAD clade</taxon>
        <taxon>Panicoideae</taxon>
        <taxon>Andropogonodae</taxon>
        <taxon>Andropogoneae</taxon>
        <taxon>Tripsacinae</taxon>
        <taxon>Zea</taxon>
    </lineage>
</organism>
<reference evidence="3" key="5">
    <citation type="submission" date="2021-05" db="UniProtKB">
        <authorList>
            <consortium name="EnsemblPlants"/>
        </authorList>
    </citation>
    <scope>IDENTIFICATION</scope>
    <source>
        <strain evidence="3">cv. B73</strain>
    </source>
</reference>
<accession>C0PKG7</accession>
<protein>
    <submittedName>
        <fullName evidence="2 3">Uncharacterized protein</fullName>
    </submittedName>
</protein>
<dbReference type="EnsemblPlants" id="Zm00001eb111500_T001">
    <property type="protein sequence ID" value="Zm00001eb111500_P001"/>
    <property type="gene ID" value="Zm00001eb111500"/>
</dbReference>
<evidence type="ECO:0000313" key="2">
    <source>
        <dbReference type="EMBL" id="ACN35683.1"/>
    </source>
</evidence>